<dbReference type="OrthoDB" id="8440449at2759"/>
<dbReference type="InterPro" id="IPR001245">
    <property type="entry name" value="Ser-Thr/Tyr_kinase_cat_dom"/>
</dbReference>
<evidence type="ECO:0000313" key="8">
    <source>
        <dbReference type="Proteomes" id="UP001153737"/>
    </source>
</evidence>
<feature type="region of interest" description="Disordered" evidence="4">
    <location>
        <begin position="331"/>
        <end position="355"/>
    </location>
</feature>
<evidence type="ECO:0000256" key="3">
    <source>
        <dbReference type="PROSITE-ProRule" id="PRU10141"/>
    </source>
</evidence>
<keyword evidence="5" id="KW-0472">Membrane</keyword>
<dbReference type="FunFam" id="3.30.200.20:FF:000234">
    <property type="entry name" value="Proto-oncogene tyrosine-protein kinase receptor Ret"/>
    <property type="match status" value="1"/>
</dbReference>
<evidence type="ECO:0000259" key="6">
    <source>
        <dbReference type="PROSITE" id="PS50011"/>
    </source>
</evidence>
<comment type="subcellular location">
    <subcellularLocation>
        <location evidence="1">Membrane</location>
        <topology evidence="1">Single-pass membrane protein</topology>
    </subcellularLocation>
</comment>
<name>A0A9P0GN64_PHACE</name>
<dbReference type="InterPro" id="IPR017441">
    <property type="entry name" value="Protein_kinase_ATP_BS"/>
</dbReference>
<dbReference type="PANTHER" id="PTHR24416:SF617">
    <property type="entry name" value="RET ONCOGENE, ISOFORM A"/>
    <property type="match status" value="1"/>
</dbReference>
<dbReference type="InterPro" id="IPR055162">
    <property type="entry name" value="RET_CRD"/>
</dbReference>
<dbReference type="InterPro" id="IPR050122">
    <property type="entry name" value="RTK"/>
</dbReference>
<reference evidence="7" key="2">
    <citation type="submission" date="2022-10" db="EMBL/GenBank/DDBJ databases">
        <authorList>
            <consortium name="ENA_rothamsted_submissions"/>
            <consortium name="culmorum"/>
            <person name="King R."/>
        </authorList>
    </citation>
    <scope>NUCLEOTIDE SEQUENCE</scope>
</reference>
<evidence type="ECO:0000256" key="1">
    <source>
        <dbReference type="ARBA" id="ARBA00004167"/>
    </source>
</evidence>
<proteinExistence type="predicted"/>
<comment type="catalytic activity">
    <reaction evidence="2">
        <text>L-tyrosyl-[protein] + ATP = O-phospho-L-tyrosyl-[protein] + ADP + H(+)</text>
        <dbReference type="Rhea" id="RHEA:10596"/>
        <dbReference type="Rhea" id="RHEA-COMP:10136"/>
        <dbReference type="Rhea" id="RHEA-COMP:20101"/>
        <dbReference type="ChEBI" id="CHEBI:15378"/>
        <dbReference type="ChEBI" id="CHEBI:30616"/>
        <dbReference type="ChEBI" id="CHEBI:46858"/>
        <dbReference type="ChEBI" id="CHEBI:61978"/>
        <dbReference type="ChEBI" id="CHEBI:456216"/>
        <dbReference type="EC" id="2.7.10.1"/>
    </reaction>
</comment>
<dbReference type="SMART" id="SM00219">
    <property type="entry name" value="TyrKc"/>
    <property type="match status" value="1"/>
</dbReference>
<dbReference type="Gene3D" id="1.10.510.10">
    <property type="entry name" value="Transferase(Phosphotransferase) domain 1"/>
    <property type="match status" value="1"/>
</dbReference>
<protein>
    <recommendedName>
        <fullName evidence="6">Protein kinase domain-containing protein</fullName>
    </recommendedName>
</protein>
<dbReference type="GO" id="GO:0004714">
    <property type="term" value="F:transmembrane receptor protein tyrosine kinase activity"/>
    <property type="evidence" value="ECO:0007669"/>
    <property type="project" value="UniProtKB-EC"/>
</dbReference>
<gene>
    <name evidence="7" type="ORF">PHAECO_LOCUS2892</name>
</gene>
<dbReference type="InterPro" id="IPR020635">
    <property type="entry name" value="Tyr_kinase_cat_dom"/>
</dbReference>
<dbReference type="PROSITE" id="PS00107">
    <property type="entry name" value="PROTEIN_KINASE_ATP"/>
    <property type="match status" value="1"/>
</dbReference>
<organism evidence="7 8">
    <name type="scientific">Phaedon cochleariae</name>
    <name type="common">Mustard beetle</name>
    <dbReference type="NCBI Taxonomy" id="80249"/>
    <lineage>
        <taxon>Eukaryota</taxon>
        <taxon>Metazoa</taxon>
        <taxon>Ecdysozoa</taxon>
        <taxon>Arthropoda</taxon>
        <taxon>Hexapoda</taxon>
        <taxon>Insecta</taxon>
        <taxon>Pterygota</taxon>
        <taxon>Neoptera</taxon>
        <taxon>Endopterygota</taxon>
        <taxon>Coleoptera</taxon>
        <taxon>Polyphaga</taxon>
        <taxon>Cucujiformia</taxon>
        <taxon>Chrysomeloidea</taxon>
        <taxon>Chrysomelidae</taxon>
        <taxon>Chrysomelinae</taxon>
        <taxon>Chrysomelini</taxon>
        <taxon>Phaedon</taxon>
    </lineage>
</organism>
<dbReference type="PROSITE" id="PS00109">
    <property type="entry name" value="PROTEIN_KINASE_TYR"/>
    <property type="match status" value="1"/>
</dbReference>
<reference evidence="7" key="1">
    <citation type="submission" date="2022-01" db="EMBL/GenBank/DDBJ databases">
        <authorList>
            <person name="King R."/>
        </authorList>
    </citation>
    <scope>NUCLEOTIDE SEQUENCE</scope>
</reference>
<dbReference type="GO" id="GO:0007169">
    <property type="term" value="P:cell surface receptor protein tyrosine kinase signaling pathway"/>
    <property type="evidence" value="ECO:0007669"/>
    <property type="project" value="TreeGrafter"/>
</dbReference>
<dbReference type="Proteomes" id="UP001153737">
    <property type="component" value="Chromosome 12"/>
</dbReference>
<feature type="domain" description="Protein kinase" evidence="6">
    <location>
        <begin position="482"/>
        <end position="767"/>
    </location>
</feature>
<dbReference type="InterPro" id="IPR008266">
    <property type="entry name" value="Tyr_kinase_AS"/>
</dbReference>
<dbReference type="AlphaFoldDB" id="A0A9P0GN64"/>
<evidence type="ECO:0000256" key="2">
    <source>
        <dbReference type="ARBA" id="ARBA00051243"/>
    </source>
</evidence>
<feature type="binding site" evidence="3">
    <location>
        <position position="516"/>
    </location>
    <ligand>
        <name>ATP</name>
        <dbReference type="ChEBI" id="CHEBI:30616"/>
    </ligand>
</feature>
<dbReference type="PRINTS" id="PR00109">
    <property type="entry name" value="TYRKINASE"/>
</dbReference>
<dbReference type="GO" id="GO:0005524">
    <property type="term" value="F:ATP binding"/>
    <property type="evidence" value="ECO:0007669"/>
    <property type="project" value="UniProtKB-UniRule"/>
</dbReference>
<keyword evidence="5" id="KW-1133">Transmembrane helix</keyword>
<dbReference type="InterPro" id="IPR000719">
    <property type="entry name" value="Prot_kinase_dom"/>
</dbReference>
<feature type="transmembrane region" description="Helical" evidence="5">
    <location>
        <begin position="389"/>
        <end position="412"/>
    </location>
</feature>
<feature type="region of interest" description="Disordered" evidence="4">
    <location>
        <begin position="841"/>
        <end position="875"/>
    </location>
</feature>
<dbReference type="EMBL" id="OU896718">
    <property type="protein sequence ID" value="CAH1118933.1"/>
    <property type="molecule type" value="Genomic_DNA"/>
</dbReference>
<evidence type="ECO:0000313" key="7">
    <source>
        <dbReference type="EMBL" id="CAH1118933.1"/>
    </source>
</evidence>
<dbReference type="Pfam" id="PF07714">
    <property type="entry name" value="PK_Tyr_Ser-Thr"/>
    <property type="match status" value="1"/>
</dbReference>
<dbReference type="GO" id="GO:0043235">
    <property type="term" value="C:receptor complex"/>
    <property type="evidence" value="ECO:0007669"/>
    <property type="project" value="TreeGrafter"/>
</dbReference>
<accession>A0A9P0GN64</accession>
<dbReference type="Gene3D" id="3.30.200.20">
    <property type="entry name" value="Phosphorylase Kinase, domain 1"/>
    <property type="match status" value="1"/>
</dbReference>
<keyword evidence="5" id="KW-0812">Transmembrane</keyword>
<keyword evidence="8" id="KW-1185">Reference proteome</keyword>
<dbReference type="Pfam" id="PF22540">
    <property type="entry name" value="RET_CRD"/>
    <property type="match status" value="1"/>
</dbReference>
<evidence type="ECO:0000256" key="4">
    <source>
        <dbReference type="SAM" id="MobiDB-lite"/>
    </source>
</evidence>
<evidence type="ECO:0000256" key="5">
    <source>
        <dbReference type="SAM" id="Phobius"/>
    </source>
</evidence>
<dbReference type="GO" id="GO:0005886">
    <property type="term" value="C:plasma membrane"/>
    <property type="evidence" value="ECO:0007669"/>
    <property type="project" value="TreeGrafter"/>
</dbReference>
<dbReference type="FunFam" id="1.10.510.10:FF:000462">
    <property type="entry name" value="Receptor tyrosine kinase"/>
    <property type="match status" value="1"/>
</dbReference>
<keyword evidence="3" id="KW-0547">Nucleotide-binding</keyword>
<dbReference type="SUPFAM" id="SSF56112">
    <property type="entry name" value="Protein kinase-like (PK-like)"/>
    <property type="match status" value="1"/>
</dbReference>
<keyword evidence="3" id="KW-0067">ATP-binding</keyword>
<dbReference type="PANTHER" id="PTHR24416">
    <property type="entry name" value="TYROSINE-PROTEIN KINASE RECEPTOR"/>
    <property type="match status" value="1"/>
</dbReference>
<dbReference type="InterPro" id="IPR011009">
    <property type="entry name" value="Kinase-like_dom_sf"/>
</dbReference>
<sequence length="875" mass="98738">MAEVNHYEVKIIANDEETFLKPNCTKHSVPNEGDEIQTAIHCSLQFQEDVTFREPTFSFKIQLKDTTLKNKNAENTAQLPVTLVFSGSPQSLTMLRLYPKSVVKIFKTAAPLARVTQPIDIRNCTDFKMTESMQMMTGVEKNPKKGQIFNVTNEGIIFIHDFIMLRKISSEFVSINVSWSRNNRKEHDEIQVRIVIEPNQTCNNIKSLRGWTSCAEYETSHDCLQRDSCAYGTGGSSSVEFRRGPERCMWRGDVTSPTITHVYSTCSPDIHTCPDGVCDSLEQLHYAICPQDCTANVVVPLKINPATGRGVDESSGTVACSPTNCYSMKSRKGYDKDKKDLKKKKGKSSGMSSTPANNIFAHSNITKENGNITTGKYSLVIGKCGSICIMGIGAGALFLAAAIAFIVVCWRLDKTSKAVRKNNDGNNQEMTAPLSISAPGNVPHEPFSLNFNMTTLMNDSLIFNNIMKFSPDPKWEFPRSQLAIEQILGEGEFGRVLRAKALNISGPTGYTTVAVKTLKEDARESELNDLLSEYQLLKEVSHPNVIRLLGVCTEPGGPIYLIIEYCEYGSLRNHLRKSRRLQYESKKLINTEENDYDEPKTSDITPKDLISFAWQICNGMSYLSDIKLVHRDLAARNVLLAADKICKVSDFGLTRDVYEDNAYLKRSKGRVPVKWMAPESLADHIYTSKSDVWSFGILVWELITLGSTPYPGIVVQNLYHLLRQGYRMERPNNCSPALYNIMRKCWSLNPQQRPTFQELSKRFEKLLEDNIEYINLSDNVIHNRGYFLSPFAEDDLQENMEEELSSEISSLNYLSRTESCEKFVAIEKALHEELEKITDVAQTTQSYETPVKVPRRVKTPSNENPEEYTDMGRKS</sequence>
<dbReference type="PROSITE" id="PS50011">
    <property type="entry name" value="PROTEIN_KINASE_DOM"/>
    <property type="match status" value="1"/>
</dbReference>